<organism evidence="1 2">
    <name type="scientific">Fusarium keratoplasticum</name>
    <dbReference type="NCBI Taxonomy" id="1328300"/>
    <lineage>
        <taxon>Eukaryota</taxon>
        <taxon>Fungi</taxon>
        <taxon>Dikarya</taxon>
        <taxon>Ascomycota</taxon>
        <taxon>Pezizomycotina</taxon>
        <taxon>Sordariomycetes</taxon>
        <taxon>Hypocreomycetidae</taxon>
        <taxon>Hypocreales</taxon>
        <taxon>Nectriaceae</taxon>
        <taxon>Fusarium</taxon>
        <taxon>Fusarium solani species complex</taxon>
    </lineage>
</organism>
<gene>
    <name evidence="1" type="ORF">NCS57_00515600</name>
</gene>
<protein>
    <submittedName>
        <fullName evidence="1">Uncharacterized protein</fullName>
    </submittedName>
</protein>
<reference evidence="1" key="1">
    <citation type="submission" date="2022-06" db="EMBL/GenBank/DDBJ databases">
        <title>Fusarium solani species complex genomes reveal bases of compartmentalisation and animal pathogenesis.</title>
        <authorList>
            <person name="Tsai I.J."/>
        </authorList>
    </citation>
    <scope>NUCLEOTIDE SEQUENCE</scope>
    <source>
        <strain evidence="1">Fu6.1</strain>
    </source>
</reference>
<dbReference type="EMBL" id="CM046506">
    <property type="protein sequence ID" value="KAI8670443.1"/>
    <property type="molecule type" value="Genomic_DNA"/>
</dbReference>
<keyword evidence="2" id="KW-1185">Reference proteome</keyword>
<sequence length="816" mass="92534">MSSASISNLNRKRPEIIPRRPSTSRLRDYTRIFKACDTCRKKKTRCILDAPDVPTTACRRCKRERRKCSFTQESASPDAAIRERSDQAVAGESETDCPINEDEHGGGLPETLRQPLSLTYGANRTPSITTGTQPDHQQGPDQGHLQRDRIPDFKSIAPIADGAPEEGDVAQQIALRAPISNDGDIMSLLQQLSRNQDNTQRWNEWERPSSSRPPRIRPACPIASSVWEPSDPSSDSLKLWNSFRFVRMGWLTAREAISYIDLFFENLSPWSPILDDFYRHHANHYSLITQEPLLCCTILMIGSRFYPLRGTSSWSRSVALHDRLWEHCQHLVTRIIFGQEKKSKAKTRTFGSIQALILMTEWAPRAVYFPPKSDGWDSDLIFQLPDDRDQPGGNEADVTQDIHGNWFRDIISPVRMIDRMSWMLLGCAVTLGHEIGIFDATKAKLAVAGLNSPDEQQKRIYSYTWLRKVIFIADEQFSSRLGSSSLVPLSLNSSAFEPLSNRSDLDVEQKRSFIDSQLALSRLAKSISNTLFSSTCATRELIQSYKYVSSIEDFQQQLLAWRQAYLCEQRLSEHTYELLAIEYQYHNVFLNSLGMQAIADRLTDAVSKTQESIDRQSPTWIQTFATTADLQFVMRVIDGCGQILQSIVRLAEKEKLRYCPTRVTRRVIAASVFLLKALGLGVKQTQFETSLDFLQGGIEALRGSTWDDLELASRYAAVLEVHVERYKHNFVKTTFQQGTEQSMTAGLDRLVTNEGHDLDMVEMQAFQNPEDWLSVPWDMSMAPFGVATDESTGMIGLDDGDWSFLWNLPVISDPEV</sequence>
<name>A0ACC0QYM0_9HYPO</name>
<accession>A0ACC0QYM0</accession>
<evidence type="ECO:0000313" key="2">
    <source>
        <dbReference type="Proteomes" id="UP001065298"/>
    </source>
</evidence>
<proteinExistence type="predicted"/>
<comment type="caution">
    <text evidence="1">The sequence shown here is derived from an EMBL/GenBank/DDBJ whole genome shotgun (WGS) entry which is preliminary data.</text>
</comment>
<dbReference type="Proteomes" id="UP001065298">
    <property type="component" value="Chromosome 4"/>
</dbReference>
<evidence type="ECO:0000313" key="1">
    <source>
        <dbReference type="EMBL" id="KAI8670443.1"/>
    </source>
</evidence>